<dbReference type="RefSeq" id="WP_230501470.1">
    <property type="nucleotide sequence ID" value="NZ_CAKJTJ010000011.1"/>
</dbReference>
<dbReference type="InterPro" id="IPR014988">
    <property type="entry name" value="Uncharacterised_YqcI/YcgG"/>
</dbReference>
<organism evidence="1 2">
    <name type="scientific">Sutcliffiella rhizosphaerae</name>
    <dbReference type="NCBI Taxonomy" id="2880967"/>
    <lineage>
        <taxon>Bacteria</taxon>
        <taxon>Bacillati</taxon>
        <taxon>Bacillota</taxon>
        <taxon>Bacilli</taxon>
        <taxon>Bacillales</taxon>
        <taxon>Bacillaceae</taxon>
        <taxon>Sutcliffiella</taxon>
    </lineage>
</organism>
<name>A0ABM8YP57_9BACI</name>
<dbReference type="PANTHER" id="PTHR40045">
    <property type="entry name" value="YCGG FAMILY PROTEIN"/>
    <property type="match status" value="1"/>
</dbReference>
<dbReference type="InterPro" id="IPR014710">
    <property type="entry name" value="RmlC-like_jellyroll"/>
</dbReference>
<dbReference type="SUPFAM" id="SSF51182">
    <property type="entry name" value="RmlC-like cupins"/>
    <property type="match status" value="1"/>
</dbReference>
<gene>
    <name evidence="1" type="ORF">BACCIP111883_02364</name>
</gene>
<dbReference type="Pfam" id="PF08892">
    <property type="entry name" value="YqcI_YcgG"/>
    <property type="match status" value="1"/>
</dbReference>
<dbReference type="EMBL" id="CAKJTJ010000011">
    <property type="protein sequence ID" value="CAG9621591.1"/>
    <property type="molecule type" value="Genomic_DNA"/>
</dbReference>
<protein>
    <recommendedName>
        <fullName evidence="3">Cupin domain-containing protein</fullName>
    </recommendedName>
</protein>
<sequence>MLPVDIASLYTFNNIQHWGHKVFDDFTKDMLSNTRPFPCVLGVEGFRQGALRFAFIESTSSNESIHKLGTELKNYLQTARSLGKNTSFVSFFKPEALKTLEEYEAQFWDVLNALHHLDEKKWPNHIPTDPDHYLWEFSFWDEPMFVVCNTPAHEKRVSRKASTFMITFQPRWVFEGINGNTVVGKQLQKKVRERMEGYDSIAPHPALNWYGNEDTREWRQYFLMDDNNMDAKMCPFQAALDNTSSSKSYHIDHRFSDFRVEKGVGRALEEVVNELLPIKGTGYVEVQKDEPFKAHPSHTHPCNEILHILKGSISLEVNSALYVCNAGDRIFLPKEMVHGSLAGIDGCLYVIAVLTE</sequence>
<dbReference type="Gene3D" id="2.60.120.10">
    <property type="entry name" value="Jelly Rolls"/>
    <property type="match status" value="1"/>
</dbReference>
<evidence type="ECO:0000313" key="1">
    <source>
        <dbReference type="EMBL" id="CAG9621591.1"/>
    </source>
</evidence>
<accession>A0ABM8YP57</accession>
<comment type="caution">
    <text evidence="1">The sequence shown here is derived from an EMBL/GenBank/DDBJ whole genome shotgun (WGS) entry which is preliminary data.</text>
</comment>
<proteinExistence type="predicted"/>
<dbReference type="PANTHER" id="PTHR40045:SF1">
    <property type="entry name" value="YQCI_YCGG FAMILY PROTEIN"/>
    <property type="match status" value="1"/>
</dbReference>
<dbReference type="Proteomes" id="UP000789833">
    <property type="component" value="Unassembled WGS sequence"/>
</dbReference>
<evidence type="ECO:0000313" key="2">
    <source>
        <dbReference type="Proteomes" id="UP000789833"/>
    </source>
</evidence>
<evidence type="ECO:0008006" key="3">
    <source>
        <dbReference type="Google" id="ProtNLM"/>
    </source>
</evidence>
<dbReference type="InterPro" id="IPR011051">
    <property type="entry name" value="RmlC_Cupin_sf"/>
</dbReference>
<keyword evidence="2" id="KW-1185">Reference proteome</keyword>
<reference evidence="1 2" key="1">
    <citation type="submission" date="2021-10" db="EMBL/GenBank/DDBJ databases">
        <authorList>
            <person name="Criscuolo A."/>
        </authorList>
    </citation>
    <scope>NUCLEOTIDE SEQUENCE [LARGE SCALE GENOMIC DNA]</scope>
    <source>
        <strain evidence="2">CIP 111883</strain>
    </source>
</reference>